<proteinExistence type="predicted"/>
<dbReference type="EMBL" id="BMJH01000001">
    <property type="protein sequence ID" value="GGC60678.1"/>
    <property type="molecule type" value="Genomic_DNA"/>
</dbReference>
<sequence>METVLETVGDTKYQLRCGGDARNTAALIVTSADEPAEHYDALCTKLHNSGLRTITLTVGQHTTHADILELIDKAKAAWVHVAGIGTATTIAWEFAAHNFDRTASLTIYGGGHPAAVVGQDAAQDSSCPPVEVGTTIVATNARELAHAKASGQYVRGDLRIVTTMVENSASDDHLAILATEIVLRSNPW</sequence>
<dbReference type="InterPro" id="IPR029058">
    <property type="entry name" value="AB_hydrolase_fold"/>
</dbReference>
<name>A0A916U7B9_9ACTN</name>
<accession>A0A916U7B9</accession>
<dbReference type="SUPFAM" id="SSF53474">
    <property type="entry name" value="alpha/beta-Hydrolases"/>
    <property type="match status" value="1"/>
</dbReference>
<keyword evidence="2" id="KW-1185">Reference proteome</keyword>
<dbReference type="AlphaFoldDB" id="A0A916U7B9"/>
<evidence type="ECO:0000313" key="2">
    <source>
        <dbReference type="Proteomes" id="UP000641514"/>
    </source>
</evidence>
<gene>
    <name evidence="1" type="ORF">GCM10011410_11450</name>
</gene>
<evidence type="ECO:0000313" key="1">
    <source>
        <dbReference type="EMBL" id="GGC60678.1"/>
    </source>
</evidence>
<reference evidence="1" key="2">
    <citation type="submission" date="2020-09" db="EMBL/GenBank/DDBJ databases">
        <authorList>
            <person name="Sun Q."/>
            <person name="Zhou Y."/>
        </authorList>
    </citation>
    <scope>NUCLEOTIDE SEQUENCE</scope>
    <source>
        <strain evidence="1">CGMCC 1.15478</strain>
    </source>
</reference>
<dbReference type="Proteomes" id="UP000641514">
    <property type="component" value="Unassembled WGS sequence"/>
</dbReference>
<protein>
    <submittedName>
        <fullName evidence="1">Uncharacterized protein</fullName>
    </submittedName>
</protein>
<comment type="caution">
    <text evidence="1">The sequence shown here is derived from an EMBL/GenBank/DDBJ whole genome shotgun (WGS) entry which is preliminary data.</text>
</comment>
<dbReference type="RefSeq" id="WP_188671443.1">
    <property type="nucleotide sequence ID" value="NZ_BMJH01000001.1"/>
</dbReference>
<reference evidence="1" key="1">
    <citation type="journal article" date="2014" name="Int. J. Syst. Evol. Microbiol.">
        <title>Complete genome sequence of Corynebacterium casei LMG S-19264T (=DSM 44701T), isolated from a smear-ripened cheese.</title>
        <authorList>
            <consortium name="US DOE Joint Genome Institute (JGI-PGF)"/>
            <person name="Walter F."/>
            <person name="Albersmeier A."/>
            <person name="Kalinowski J."/>
            <person name="Ruckert C."/>
        </authorList>
    </citation>
    <scope>NUCLEOTIDE SEQUENCE</scope>
    <source>
        <strain evidence="1">CGMCC 1.15478</strain>
    </source>
</reference>
<organism evidence="1 2">
    <name type="scientific">Hoyosella rhizosphaerae</name>
    <dbReference type="NCBI Taxonomy" id="1755582"/>
    <lineage>
        <taxon>Bacteria</taxon>
        <taxon>Bacillati</taxon>
        <taxon>Actinomycetota</taxon>
        <taxon>Actinomycetes</taxon>
        <taxon>Mycobacteriales</taxon>
        <taxon>Hoyosellaceae</taxon>
        <taxon>Hoyosella</taxon>
    </lineage>
</organism>